<feature type="region of interest" description="Disordered" evidence="1">
    <location>
        <begin position="57"/>
        <end position="82"/>
    </location>
</feature>
<keyword evidence="2" id="KW-1133">Transmembrane helix</keyword>
<dbReference type="Proteomes" id="UP001292094">
    <property type="component" value="Unassembled WGS sequence"/>
</dbReference>
<evidence type="ECO:0000256" key="2">
    <source>
        <dbReference type="SAM" id="Phobius"/>
    </source>
</evidence>
<keyword evidence="2" id="KW-0812">Transmembrane</keyword>
<evidence type="ECO:0000313" key="4">
    <source>
        <dbReference type="Proteomes" id="UP001292094"/>
    </source>
</evidence>
<keyword evidence="4" id="KW-1185">Reference proteome</keyword>
<gene>
    <name evidence="3" type="ORF">Pmani_000935</name>
</gene>
<proteinExistence type="predicted"/>
<protein>
    <submittedName>
        <fullName evidence="3">Uncharacterized protein</fullName>
    </submittedName>
</protein>
<keyword evidence="2" id="KW-0472">Membrane</keyword>
<feature type="compositionally biased region" description="Acidic residues" evidence="1">
    <location>
        <begin position="109"/>
        <end position="121"/>
    </location>
</feature>
<dbReference type="EMBL" id="JAWZYT010000067">
    <property type="protein sequence ID" value="KAK4328669.1"/>
    <property type="molecule type" value="Genomic_DNA"/>
</dbReference>
<sequence>MADCVKGLYFLVVMAAVGFYSLMIMRGLNEHLSTYYISNIETEMKGNPHMKSDYERFRKEEDERVSKETSEREAREEEMKELQKEALKIQQRLDKLKKSTTKYVKMEGKDDDDEEEEEESEDVRMEGKHEREEREGIRMKNNKEKEEREGDMGDIGGNVLVVVEREVKGYSYQRVFTNGSRIDL</sequence>
<organism evidence="3 4">
    <name type="scientific">Petrolisthes manimaculis</name>
    <dbReference type="NCBI Taxonomy" id="1843537"/>
    <lineage>
        <taxon>Eukaryota</taxon>
        <taxon>Metazoa</taxon>
        <taxon>Ecdysozoa</taxon>
        <taxon>Arthropoda</taxon>
        <taxon>Crustacea</taxon>
        <taxon>Multicrustacea</taxon>
        <taxon>Malacostraca</taxon>
        <taxon>Eumalacostraca</taxon>
        <taxon>Eucarida</taxon>
        <taxon>Decapoda</taxon>
        <taxon>Pleocyemata</taxon>
        <taxon>Anomura</taxon>
        <taxon>Galatheoidea</taxon>
        <taxon>Porcellanidae</taxon>
        <taxon>Petrolisthes</taxon>
    </lineage>
</organism>
<feature type="transmembrane region" description="Helical" evidence="2">
    <location>
        <begin position="7"/>
        <end position="28"/>
    </location>
</feature>
<feature type="compositionally biased region" description="Basic and acidic residues" evidence="1">
    <location>
        <begin position="122"/>
        <end position="151"/>
    </location>
</feature>
<evidence type="ECO:0000313" key="3">
    <source>
        <dbReference type="EMBL" id="KAK4328669.1"/>
    </source>
</evidence>
<name>A0AAE1USI0_9EUCA</name>
<feature type="region of interest" description="Disordered" evidence="1">
    <location>
        <begin position="103"/>
        <end position="154"/>
    </location>
</feature>
<reference evidence="3" key="1">
    <citation type="submission" date="2023-11" db="EMBL/GenBank/DDBJ databases">
        <title>Genome assemblies of two species of porcelain crab, Petrolisthes cinctipes and Petrolisthes manimaculis (Anomura: Porcellanidae).</title>
        <authorList>
            <person name="Angst P."/>
        </authorList>
    </citation>
    <scope>NUCLEOTIDE SEQUENCE</scope>
    <source>
        <strain evidence="3">PB745_02</strain>
        <tissue evidence="3">Gill</tissue>
    </source>
</reference>
<accession>A0AAE1USI0</accession>
<comment type="caution">
    <text evidence="3">The sequence shown here is derived from an EMBL/GenBank/DDBJ whole genome shotgun (WGS) entry which is preliminary data.</text>
</comment>
<dbReference type="AlphaFoldDB" id="A0AAE1USI0"/>
<evidence type="ECO:0000256" key="1">
    <source>
        <dbReference type="SAM" id="MobiDB-lite"/>
    </source>
</evidence>